<gene>
    <name evidence="4" type="ORF">CSC78_04150</name>
</gene>
<keyword evidence="2" id="KW-0012">Acyltransferase</keyword>
<evidence type="ECO:0000256" key="2">
    <source>
        <dbReference type="ARBA" id="ARBA00023315"/>
    </source>
</evidence>
<dbReference type="InterPro" id="IPR016181">
    <property type="entry name" value="Acyl_CoA_acyltransferase"/>
</dbReference>
<evidence type="ECO:0000313" key="4">
    <source>
        <dbReference type="EMBL" id="KAF1726750.1"/>
    </source>
</evidence>
<dbReference type="InterPro" id="IPR050832">
    <property type="entry name" value="Bact_Acetyltransf"/>
</dbReference>
<sequence length="177" mass="19630">MNSGTTIRPARPSEAAALSDLMRRTFLAANGHCSTPENVAAFLDEVYSPERQAQEIRDPDTLTLIVEQDGVWAGYAQLRWGTVPPTEVVLRPTVELARIYLDEAFHGKGIAAVLVSHLLAAAKLRGSRSAWLTVWQEAPQAIRFWRKHGFQSVGRSIFYVGDDPKEDWVMTQALPSA</sequence>
<name>A0ABQ6ZKN1_9GAMM</name>
<dbReference type="Proteomes" id="UP000781710">
    <property type="component" value="Unassembled WGS sequence"/>
</dbReference>
<keyword evidence="1" id="KW-0808">Transferase</keyword>
<evidence type="ECO:0000313" key="5">
    <source>
        <dbReference type="Proteomes" id="UP000781710"/>
    </source>
</evidence>
<dbReference type="RefSeq" id="WP_162336643.1">
    <property type="nucleotide sequence ID" value="NZ_BOUK01000003.1"/>
</dbReference>
<dbReference type="PANTHER" id="PTHR43877">
    <property type="entry name" value="AMINOALKYLPHOSPHONATE N-ACETYLTRANSFERASE-RELATED-RELATED"/>
    <property type="match status" value="1"/>
</dbReference>
<protein>
    <submittedName>
        <fullName evidence="4">GNAT family N-acetyltransferase</fullName>
    </submittedName>
</protein>
<evidence type="ECO:0000256" key="1">
    <source>
        <dbReference type="ARBA" id="ARBA00022679"/>
    </source>
</evidence>
<accession>A0ABQ6ZKN1</accession>
<keyword evidence="5" id="KW-1185">Reference proteome</keyword>
<dbReference type="InterPro" id="IPR000182">
    <property type="entry name" value="GNAT_dom"/>
</dbReference>
<dbReference type="PROSITE" id="PS51186">
    <property type="entry name" value="GNAT"/>
    <property type="match status" value="1"/>
</dbReference>
<evidence type="ECO:0000259" key="3">
    <source>
        <dbReference type="PROSITE" id="PS51186"/>
    </source>
</evidence>
<feature type="domain" description="N-acetyltransferase" evidence="3">
    <location>
        <begin position="5"/>
        <end position="175"/>
    </location>
</feature>
<dbReference type="SUPFAM" id="SSF55729">
    <property type="entry name" value="Acyl-CoA N-acyltransferases (Nat)"/>
    <property type="match status" value="1"/>
</dbReference>
<organism evidence="4 5">
    <name type="scientific">Pseudoxanthomonas japonensis</name>
    <dbReference type="NCBI Taxonomy" id="69284"/>
    <lineage>
        <taxon>Bacteria</taxon>
        <taxon>Pseudomonadati</taxon>
        <taxon>Pseudomonadota</taxon>
        <taxon>Gammaproteobacteria</taxon>
        <taxon>Lysobacterales</taxon>
        <taxon>Lysobacteraceae</taxon>
        <taxon>Pseudoxanthomonas</taxon>
    </lineage>
</organism>
<reference evidence="4 5" key="1">
    <citation type="submission" date="2017-10" db="EMBL/GenBank/DDBJ databases">
        <title>Whole genome sequencing of members of genus Pseudoxanthomonas.</title>
        <authorList>
            <person name="Kumar S."/>
            <person name="Bansal K."/>
            <person name="Kaur A."/>
            <person name="Patil P."/>
            <person name="Sharma S."/>
            <person name="Patil P.B."/>
        </authorList>
    </citation>
    <scope>NUCLEOTIDE SEQUENCE [LARGE SCALE GENOMIC DNA]</scope>
    <source>
        <strain evidence="4 5">DSM 17109</strain>
    </source>
</reference>
<dbReference type="Gene3D" id="3.40.630.30">
    <property type="match status" value="1"/>
</dbReference>
<proteinExistence type="predicted"/>
<comment type="caution">
    <text evidence="4">The sequence shown here is derived from an EMBL/GenBank/DDBJ whole genome shotgun (WGS) entry which is preliminary data.</text>
</comment>
<dbReference type="EMBL" id="PDWW01000003">
    <property type="protein sequence ID" value="KAF1726750.1"/>
    <property type="molecule type" value="Genomic_DNA"/>
</dbReference>
<dbReference type="Pfam" id="PF00583">
    <property type="entry name" value="Acetyltransf_1"/>
    <property type="match status" value="1"/>
</dbReference>